<gene>
    <name evidence="12" type="ORF">GFSPODELE1_LOCUS9340</name>
</gene>
<accession>A0ABP1E0I8</accession>
<feature type="region of interest" description="Disordered" evidence="10">
    <location>
        <begin position="1"/>
        <end position="20"/>
    </location>
</feature>
<dbReference type="EMBL" id="OZ037950">
    <property type="protein sequence ID" value="CAL1713507.1"/>
    <property type="molecule type" value="Genomic_DNA"/>
</dbReference>
<evidence type="ECO:0000259" key="11">
    <source>
        <dbReference type="Pfam" id="PF08574"/>
    </source>
</evidence>
<feature type="region of interest" description="Disordered" evidence="10">
    <location>
        <begin position="240"/>
        <end position="312"/>
    </location>
</feature>
<evidence type="ECO:0000256" key="4">
    <source>
        <dbReference type="ARBA" id="ARBA00010218"/>
    </source>
</evidence>
<protein>
    <recommendedName>
        <fullName evidence="5">Probable RNA polymerase II nuclear localization protein SLC7A6OS</fullName>
    </recommendedName>
</protein>
<keyword evidence="7" id="KW-0963">Cytoplasm</keyword>
<feature type="compositionally biased region" description="Polar residues" evidence="10">
    <location>
        <begin position="107"/>
        <end position="117"/>
    </location>
</feature>
<feature type="compositionally biased region" description="Basic and acidic residues" evidence="10">
    <location>
        <begin position="280"/>
        <end position="304"/>
    </location>
</feature>
<evidence type="ECO:0000256" key="10">
    <source>
        <dbReference type="SAM" id="MobiDB-lite"/>
    </source>
</evidence>
<sequence>METQQRQDTQSESYTIVRIKRKRNEEPLDALVVDQGPRKKRSKAGLNVFRFAETVEVEAWEDERKKKDLEERITALARESSKKKQTIPETSVIPAEPIQPPVRQPQVDPSRSYTVIPSESKDLSKRRIPTSPPKILTSKDYEQQRQPSVTIYEAIPSSTSLASAPSMNIDPEVEKFLPLLQEYLKVSDTVPSFPQEGPSSSQPSKEDDYVWDVFYSHPASYKQLFDSLNVGMVSGLPHSASGYIDSDTDSDMGEEDEDSNAEDSYKNDYPEDESDWDTTSSKHTDDSDIFHERSDHESLFRAEEVNDDYQWP</sequence>
<comment type="subcellular location">
    <subcellularLocation>
        <location evidence="3">Cytoplasm</location>
    </subcellularLocation>
    <subcellularLocation>
        <location evidence="2">Nucleus</location>
    </subcellularLocation>
</comment>
<evidence type="ECO:0000256" key="1">
    <source>
        <dbReference type="ARBA" id="ARBA00003202"/>
    </source>
</evidence>
<evidence type="ECO:0000313" key="13">
    <source>
        <dbReference type="Proteomes" id="UP001497453"/>
    </source>
</evidence>
<keyword evidence="8" id="KW-0653">Protein transport</keyword>
<evidence type="ECO:0000256" key="7">
    <source>
        <dbReference type="ARBA" id="ARBA00022490"/>
    </source>
</evidence>
<evidence type="ECO:0000256" key="9">
    <source>
        <dbReference type="ARBA" id="ARBA00023242"/>
    </source>
</evidence>
<reference evidence="13" key="1">
    <citation type="submission" date="2024-04" db="EMBL/GenBank/DDBJ databases">
        <authorList>
            <person name="Shaw F."/>
            <person name="Minotto A."/>
        </authorList>
    </citation>
    <scope>NUCLEOTIDE SEQUENCE [LARGE SCALE GENOMIC DNA]</scope>
</reference>
<evidence type="ECO:0000256" key="3">
    <source>
        <dbReference type="ARBA" id="ARBA00004496"/>
    </source>
</evidence>
<dbReference type="InterPro" id="IPR013883">
    <property type="entry name" value="TF_Iwr1_dom"/>
</dbReference>
<dbReference type="PANTHER" id="PTHR31196">
    <property type="entry name" value="RNA POLYMERASE II NUCLEAR LOCALIZATION PROTEIN SLC7A6OS-RELATED"/>
    <property type="match status" value="1"/>
</dbReference>
<feature type="region of interest" description="Disordered" evidence="10">
    <location>
        <begin position="77"/>
        <end position="144"/>
    </location>
</feature>
<name>A0ABP1E0I8_9APHY</name>
<comment type="similarity">
    <text evidence="4">Belongs to the IWR1/SLC7A6OS family.</text>
</comment>
<keyword evidence="13" id="KW-1185">Reference proteome</keyword>
<organism evidence="12 13">
    <name type="scientific">Somion occarium</name>
    <dbReference type="NCBI Taxonomy" id="3059160"/>
    <lineage>
        <taxon>Eukaryota</taxon>
        <taxon>Fungi</taxon>
        <taxon>Dikarya</taxon>
        <taxon>Basidiomycota</taxon>
        <taxon>Agaricomycotina</taxon>
        <taxon>Agaricomycetes</taxon>
        <taxon>Polyporales</taxon>
        <taxon>Cerrenaceae</taxon>
        <taxon>Somion</taxon>
    </lineage>
</organism>
<evidence type="ECO:0000256" key="5">
    <source>
        <dbReference type="ARBA" id="ARBA00017036"/>
    </source>
</evidence>
<dbReference type="InterPro" id="IPR040218">
    <property type="entry name" value="SLC7A6OS"/>
</dbReference>
<feature type="domain" description="Transcription factor Iwr1" evidence="11">
    <location>
        <begin position="207"/>
        <end position="273"/>
    </location>
</feature>
<evidence type="ECO:0000256" key="2">
    <source>
        <dbReference type="ARBA" id="ARBA00004123"/>
    </source>
</evidence>
<evidence type="ECO:0000256" key="6">
    <source>
        <dbReference type="ARBA" id="ARBA00022448"/>
    </source>
</evidence>
<feature type="compositionally biased region" description="Polar residues" evidence="10">
    <location>
        <begin position="1"/>
        <end position="14"/>
    </location>
</feature>
<dbReference type="Proteomes" id="UP001497453">
    <property type="component" value="Chromosome 7"/>
</dbReference>
<dbReference type="PANTHER" id="PTHR31196:SF2">
    <property type="entry name" value="RNA POLYMERASE II NUCLEAR LOCALIZATION PROTEIN SLC7A6OS-RELATED"/>
    <property type="match status" value="1"/>
</dbReference>
<comment type="function">
    <text evidence="1">Directs RNA polymerase II nuclear import.</text>
</comment>
<proteinExistence type="inferred from homology"/>
<keyword evidence="6" id="KW-0813">Transport</keyword>
<evidence type="ECO:0000256" key="8">
    <source>
        <dbReference type="ARBA" id="ARBA00022927"/>
    </source>
</evidence>
<keyword evidence="9" id="KW-0539">Nucleus</keyword>
<feature type="compositionally biased region" description="Acidic residues" evidence="10">
    <location>
        <begin position="246"/>
        <end position="261"/>
    </location>
</feature>
<dbReference type="Pfam" id="PF08574">
    <property type="entry name" value="Iwr1"/>
    <property type="match status" value="1"/>
</dbReference>
<evidence type="ECO:0000313" key="12">
    <source>
        <dbReference type="EMBL" id="CAL1713507.1"/>
    </source>
</evidence>